<dbReference type="SMART" id="SM00014">
    <property type="entry name" value="acidPPc"/>
    <property type="match status" value="1"/>
</dbReference>
<sequence>MNHARPPPDVDFVGEKTSLDETTTQDLNLIHGGVGRLPDEVYERALPWWRYAVRKRIVKTVEWESKVLANMQHCVRTPFLDAYFVYTSSLGTHTFFMTVLPAFFFFGYSEVGRGLLIVLALGVYASSFIKDIFCAPRPFAPPVTRLTIGTHHLEYGFPSTHSTNSMSIALFFFTQIYRLYVTSSISTSTFWTSTIVLLFYVFSIVYGRLYTAMHSFTDCLFGVLLGTALWAMHTWCEDYVSAWLHESGWIVPAAIIPLCLLLVNRHPQPVDDCPCFEDAIAFMSVVLGEFLTEWCMARYLAKDFFVLTMPGSPFNGIWSDMSLWWSIAAAKMVVGVLTIFAWRIFAKFLLHRILPPTFRFLSHLVTLPNRRFYTPATDYTNVPPEKGLHPIPSVIDLPGMVEMEVDGVPIGNGTGHIRRRGIKDIKLRGVARSTSAKGEKSWDRREGSGLGIEEMGGKQVDVVKHYDADVLTKVFVYCGIGIVASGVMPIVFELFGWGLRAV</sequence>
<evidence type="ECO:0000256" key="2">
    <source>
        <dbReference type="ARBA" id="ARBA00022692"/>
    </source>
</evidence>
<dbReference type="PANTHER" id="PTHR14969:SF28">
    <property type="entry name" value="DIHYDROSPHINGOSINE 1-PHOSPHATE PHOSPHATASE LCB3-RELATED"/>
    <property type="match status" value="1"/>
</dbReference>
<dbReference type="EMBL" id="JASBNA010000022">
    <property type="protein sequence ID" value="KAK7685024.1"/>
    <property type="molecule type" value="Genomic_DNA"/>
</dbReference>
<evidence type="ECO:0000256" key="8">
    <source>
        <dbReference type="SAM" id="Phobius"/>
    </source>
</evidence>
<keyword evidence="4" id="KW-0256">Endoplasmic reticulum</keyword>
<dbReference type="Pfam" id="PF01569">
    <property type="entry name" value="PAP2"/>
    <property type="match status" value="1"/>
</dbReference>
<comment type="caution">
    <text evidence="10">The sequence shown here is derived from an EMBL/GenBank/DDBJ whole genome shotgun (WGS) entry which is preliminary data.</text>
</comment>
<evidence type="ECO:0000313" key="11">
    <source>
        <dbReference type="Proteomes" id="UP001385951"/>
    </source>
</evidence>
<keyword evidence="3" id="KW-0378">Hydrolase</keyword>
<feature type="transmembrane region" description="Helical" evidence="8">
    <location>
        <begin position="321"/>
        <end position="342"/>
    </location>
</feature>
<dbReference type="GO" id="GO:0005789">
    <property type="term" value="C:endoplasmic reticulum membrane"/>
    <property type="evidence" value="ECO:0007669"/>
    <property type="project" value="UniProtKB-SubCell"/>
</dbReference>
<protein>
    <recommendedName>
        <fullName evidence="9">Phosphatidic acid phosphatase type 2/haloperoxidase domain-containing protein</fullName>
    </recommendedName>
</protein>
<evidence type="ECO:0000256" key="1">
    <source>
        <dbReference type="ARBA" id="ARBA00004477"/>
    </source>
</evidence>
<feature type="transmembrane region" description="Helical" evidence="8">
    <location>
        <begin position="189"/>
        <end position="209"/>
    </location>
</feature>
<dbReference type="CDD" id="cd03388">
    <property type="entry name" value="PAP2_SPPase1"/>
    <property type="match status" value="1"/>
</dbReference>
<feature type="transmembrane region" description="Helical" evidence="8">
    <location>
        <begin position="83"/>
        <end position="108"/>
    </location>
</feature>
<keyword evidence="2 8" id="KW-0812">Transmembrane</keyword>
<keyword evidence="6 8" id="KW-0472">Membrane</keyword>
<dbReference type="PANTHER" id="PTHR14969">
    <property type="entry name" value="SPHINGOSINE-1-PHOSPHATE PHOSPHOHYDROLASE"/>
    <property type="match status" value="1"/>
</dbReference>
<feature type="transmembrane region" description="Helical" evidence="8">
    <location>
        <begin position="114"/>
        <end position="134"/>
    </location>
</feature>
<dbReference type="Gene3D" id="1.20.144.10">
    <property type="entry name" value="Phosphatidic acid phosphatase type 2/haloperoxidase"/>
    <property type="match status" value="1"/>
</dbReference>
<evidence type="ECO:0000313" key="10">
    <source>
        <dbReference type="EMBL" id="KAK7685024.1"/>
    </source>
</evidence>
<dbReference type="GO" id="GO:0042392">
    <property type="term" value="F:sphingosine-1-phosphate phosphatase activity"/>
    <property type="evidence" value="ECO:0007669"/>
    <property type="project" value="TreeGrafter"/>
</dbReference>
<evidence type="ECO:0000256" key="7">
    <source>
        <dbReference type="ARBA" id="ARBA00038324"/>
    </source>
</evidence>
<reference evidence="10 11" key="1">
    <citation type="submission" date="2022-09" db="EMBL/GenBank/DDBJ databases">
        <authorList>
            <person name="Palmer J.M."/>
        </authorList>
    </citation>
    <scope>NUCLEOTIDE SEQUENCE [LARGE SCALE GENOMIC DNA]</scope>
    <source>
        <strain evidence="10 11">DSM 7382</strain>
    </source>
</reference>
<dbReference type="Proteomes" id="UP001385951">
    <property type="component" value="Unassembled WGS sequence"/>
</dbReference>
<evidence type="ECO:0000256" key="5">
    <source>
        <dbReference type="ARBA" id="ARBA00022989"/>
    </source>
</evidence>
<organism evidence="10 11">
    <name type="scientific">Cerrena zonata</name>
    <dbReference type="NCBI Taxonomy" id="2478898"/>
    <lineage>
        <taxon>Eukaryota</taxon>
        <taxon>Fungi</taxon>
        <taxon>Dikarya</taxon>
        <taxon>Basidiomycota</taxon>
        <taxon>Agaricomycotina</taxon>
        <taxon>Agaricomycetes</taxon>
        <taxon>Polyporales</taxon>
        <taxon>Cerrenaceae</taxon>
        <taxon>Cerrena</taxon>
    </lineage>
</organism>
<gene>
    <name evidence="10" type="ORF">QCA50_011859</name>
</gene>
<feature type="transmembrane region" description="Helical" evidence="8">
    <location>
        <begin position="474"/>
        <end position="499"/>
    </location>
</feature>
<proteinExistence type="inferred from homology"/>
<feature type="transmembrane region" description="Helical" evidence="8">
    <location>
        <begin position="216"/>
        <end position="235"/>
    </location>
</feature>
<accession>A0AAW0G0Y8</accession>
<evidence type="ECO:0000256" key="6">
    <source>
        <dbReference type="ARBA" id="ARBA00023136"/>
    </source>
</evidence>
<evidence type="ECO:0000256" key="3">
    <source>
        <dbReference type="ARBA" id="ARBA00022801"/>
    </source>
</evidence>
<comment type="subcellular location">
    <subcellularLocation>
        <location evidence="1">Endoplasmic reticulum membrane</location>
        <topology evidence="1">Multi-pass membrane protein</topology>
    </subcellularLocation>
</comment>
<evidence type="ECO:0000256" key="4">
    <source>
        <dbReference type="ARBA" id="ARBA00022824"/>
    </source>
</evidence>
<dbReference type="InterPro" id="IPR036938">
    <property type="entry name" value="PAP2/HPO_sf"/>
</dbReference>
<keyword evidence="11" id="KW-1185">Reference proteome</keyword>
<evidence type="ECO:0000259" key="9">
    <source>
        <dbReference type="SMART" id="SM00014"/>
    </source>
</evidence>
<feature type="domain" description="Phosphatidic acid phosphatase type 2/haloperoxidase" evidence="9">
    <location>
        <begin position="112"/>
        <end position="235"/>
    </location>
</feature>
<feature type="transmembrane region" description="Helical" evidence="8">
    <location>
        <begin position="247"/>
        <end position="267"/>
    </location>
</feature>
<dbReference type="SUPFAM" id="SSF48317">
    <property type="entry name" value="Acid phosphatase/Vanadium-dependent haloperoxidase"/>
    <property type="match status" value="1"/>
</dbReference>
<keyword evidence="5 8" id="KW-1133">Transmembrane helix</keyword>
<dbReference type="InterPro" id="IPR000326">
    <property type="entry name" value="PAP2/HPO"/>
</dbReference>
<feature type="transmembrane region" description="Helical" evidence="8">
    <location>
        <begin position="279"/>
        <end position="301"/>
    </location>
</feature>
<name>A0AAW0G0Y8_9APHY</name>
<dbReference type="AlphaFoldDB" id="A0AAW0G0Y8"/>
<comment type="similarity">
    <text evidence="7">Belongs to the type 2 lipid phosphate phosphatase family.</text>
</comment>